<dbReference type="PANTHER" id="PTHR34700:SF4">
    <property type="entry name" value="PHAGE-LIKE ELEMENT PBSX PROTEIN XKDP"/>
    <property type="match status" value="1"/>
</dbReference>
<feature type="compositionally biased region" description="Low complexity" evidence="1">
    <location>
        <begin position="16"/>
        <end position="25"/>
    </location>
</feature>
<dbReference type="Gene3D" id="3.10.350.10">
    <property type="entry name" value="LysM domain"/>
    <property type="match status" value="1"/>
</dbReference>
<reference evidence="4 5" key="1">
    <citation type="submission" date="2017-09" db="EMBL/GenBank/DDBJ databases">
        <title>Depth-based differentiation of microbial function through sediment-hosted aquifers and enrichment of novel symbionts in the deep terrestrial subsurface.</title>
        <authorList>
            <person name="Probst A.J."/>
            <person name="Ladd B."/>
            <person name="Jarett J.K."/>
            <person name="Geller-Mcgrath D.E."/>
            <person name="Sieber C.M."/>
            <person name="Emerson J.B."/>
            <person name="Anantharaman K."/>
            <person name="Thomas B.C."/>
            <person name="Malmstrom R."/>
            <person name="Stieglmeier M."/>
            <person name="Klingl A."/>
            <person name="Woyke T."/>
            <person name="Ryan C.M."/>
            <person name="Banfield J.F."/>
        </authorList>
    </citation>
    <scope>NUCLEOTIDE SEQUENCE [LARGE SCALE GENOMIC DNA]</scope>
    <source>
        <strain evidence="4">CG17_big_fil_post_rev_8_21_14_2_50_48_46</strain>
    </source>
</reference>
<evidence type="ECO:0000313" key="5">
    <source>
        <dbReference type="Proteomes" id="UP000231019"/>
    </source>
</evidence>
<protein>
    <recommendedName>
        <fullName evidence="3">LysM domain-containing protein</fullName>
    </recommendedName>
</protein>
<sequence length="250" mass="25258">MSNLQVSASLPVLPAPAVAPKSAPAEQAIAQSAPESALQSGDKLQTYTVKKGDNLWNISKAKLGDPTRWNAIYNLNKDQIKNPDLIYPKQVLTLPIAAEQPAQPIQETPAPQEPPTPAPVQETPAPVQEAPAPVQETPAQPVDISKKLYLGKAALIGGAVGTVGTAGALTAITATLGAPLSNLGGYGTAQLIAGKLTAIGLKVPTGPALSKLISTVGGPKVAAAGVAVGVGLAAAGLAAGGYYLYHKAHQ</sequence>
<evidence type="ECO:0000256" key="2">
    <source>
        <dbReference type="SAM" id="Phobius"/>
    </source>
</evidence>
<dbReference type="PROSITE" id="PS51782">
    <property type="entry name" value="LYSM"/>
    <property type="match status" value="1"/>
</dbReference>
<dbReference type="SUPFAM" id="SSF54106">
    <property type="entry name" value="LysM domain"/>
    <property type="match status" value="1"/>
</dbReference>
<dbReference type="InterPro" id="IPR018392">
    <property type="entry name" value="LysM"/>
</dbReference>
<dbReference type="CDD" id="cd00118">
    <property type="entry name" value="LysM"/>
    <property type="match status" value="1"/>
</dbReference>
<dbReference type="AlphaFoldDB" id="A0A2M7FYF0"/>
<feature type="transmembrane region" description="Helical" evidence="2">
    <location>
        <begin position="221"/>
        <end position="245"/>
    </location>
</feature>
<feature type="compositionally biased region" description="Low complexity" evidence="1">
    <location>
        <begin position="119"/>
        <end position="136"/>
    </location>
</feature>
<evidence type="ECO:0000313" key="4">
    <source>
        <dbReference type="EMBL" id="PIW14050.1"/>
    </source>
</evidence>
<dbReference type="SMART" id="SM00257">
    <property type="entry name" value="LysM"/>
    <property type="match status" value="1"/>
</dbReference>
<proteinExistence type="predicted"/>
<feature type="compositionally biased region" description="Polar residues" evidence="1">
    <location>
        <begin position="29"/>
        <end position="40"/>
    </location>
</feature>
<name>A0A2M7FYF0_9BACT</name>
<evidence type="ECO:0000259" key="3">
    <source>
        <dbReference type="PROSITE" id="PS51782"/>
    </source>
</evidence>
<organism evidence="4 5">
    <name type="scientific">bacterium (Candidatus Blackallbacteria) CG17_big_fil_post_rev_8_21_14_2_50_48_46</name>
    <dbReference type="NCBI Taxonomy" id="2014261"/>
    <lineage>
        <taxon>Bacteria</taxon>
        <taxon>Candidatus Blackallbacteria</taxon>
    </lineage>
</organism>
<comment type="caution">
    <text evidence="4">The sequence shown here is derived from an EMBL/GenBank/DDBJ whole genome shotgun (WGS) entry which is preliminary data.</text>
</comment>
<keyword evidence="2" id="KW-1133">Transmembrane helix</keyword>
<dbReference type="InterPro" id="IPR036779">
    <property type="entry name" value="LysM_dom_sf"/>
</dbReference>
<gene>
    <name evidence="4" type="ORF">COW36_23740</name>
</gene>
<keyword evidence="2" id="KW-0472">Membrane</keyword>
<keyword evidence="2" id="KW-0812">Transmembrane</keyword>
<dbReference type="EMBL" id="PFFQ01000065">
    <property type="protein sequence ID" value="PIW14050.1"/>
    <property type="molecule type" value="Genomic_DNA"/>
</dbReference>
<feature type="domain" description="LysM" evidence="3">
    <location>
        <begin position="45"/>
        <end position="94"/>
    </location>
</feature>
<accession>A0A2M7FYF0</accession>
<evidence type="ECO:0000256" key="1">
    <source>
        <dbReference type="SAM" id="MobiDB-lite"/>
    </source>
</evidence>
<feature type="transmembrane region" description="Helical" evidence="2">
    <location>
        <begin position="153"/>
        <end position="176"/>
    </location>
</feature>
<feature type="region of interest" description="Disordered" evidence="1">
    <location>
        <begin position="16"/>
        <end position="40"/>
    </location>
</feature>
<dbReference type="Proteomes" id="UP000231019">
    <property type="component" value="Unassembled WGS sequence"/>
</dbReference>
<dbReference type="PANTHER" id="PTHR34700">
    <property type="entry name" value="POTASSIUM BINDING PROTEIN KBP"/>
    <property type="match status" value="1"/>
</dbReference>
<dbReference type="Pfam" id="PF01476">
    <property type="entry name" value="LysM"/>
    <property type="match status" value="1"/>
</dbReference>
<feature type="region of interest" description="Disordered" evidence="1">
    <location>
        <begin position="106"/>
        <end position="138"/>
    </location>
</feature>
<dbReference type="InterPro" id="IPR052196">
    <property type="entry name" value="Bact_Kbp"/>
</dbReference>